<organism evidence="3 4">
    <name type="scientific">Candidatus Amesbacteria bacterium GW2011_GWC2_47_8</name>
    <dbReference type="NCBI Taxonomy" id="1618367"/>
    <lineage>
        <taxon>Bacteria</taxon>
        <taxon>Candidatus Amesiibacteriota</taxon>
    </lineage>
</organism>
<feature type="transmembrane region" description="Helical" evidence="2">
    <location>
        <begin position="6"/>
        <end position="25"/>
    </location>
</feature>
<dbReference type="AlphaFoldDB" id="A0A0G1TL34"/>
<feature type="coiled-coil region" evidence="1">
    <location>
        <begin position="40"/>
        <end position="93"/>
    </location>
</feature>
<keyword evidence="2" id="KW-1133">Transmembrane helix</keyword>
<keyword evidence="2" id="KW-0812">Transmembrane</keyword>
<reference evidence="3 4" key="1">
    <citation type="journal article" date="2015" name="Nature">
        <title>rRNA introns, odd ribosomes, and small enigmatic genomes across a large radiation of phyla.</title>
        <authorList>
            <person name="Brown C.T."/>
            <person name="Hug L.A."/>
            <person name="Thomas B.C."/>
            <person name="Sharon I."/>
            <person name="Castelle C.J."/>
            <person name="Singh A."/>
            <person name="Wilkins M.J."/>
            <person name="Williams K.H."/>
            <person name="Banfield J.F."/>
        </authorList>
    </citation>
    <scope>NUCLEOTIDE SEQUENCE [LARGE SCALE GENOMIC DNA]</scope>
</reference>
<evidence type="ECO:0000313" key="3">
    <source>
        <dbReference type="EMBL" id="KKU82489.1"/>
    </source>
</evidence>
<protein>
    <submittedName>
        <fullName evidence="3">Uncharacterized protein</fullName>
    </submittedName>
</protein>
<proteinExistence type="predicted"/>
<dbReference type="Proteomes" id="UP000034265">
    <property type="component" value="Unassembled WGS sequence"/>
</dbReference>
<keyword evidence="2" id="KW-0472">Membrane</keyword>
<name>A0A0G1TL34_9BACT</name>
<gene>
    <name evidence="3" type="ORF">UY11_C0046G0009</name>
</gene>
<evidence type="ECO:0000313" key="4">
    <source>
        <dbReference type="Proteomes" id="UP000034265"/>
    </source>
</evidence>
<dbReference type="EMBL" id="LCOT01000046">
    <property type="protein sequence ID" value="KKU82489.1"/>
    <property type="molecule type" value="Genomic_DNA"/>
</dbReference>
<comment type="caution">
    <text evidence="3">The sequence shown here is derived from an EMBL/GenBank/DDBJ whole genome shotgun (WGS) entry which is preliminary data.</text>
</comment>
<evidence type="ECO:0000256" key="1">
    <source>
        <dbReference type="SAM" id="Coils"/>
    </source>
</evidence>
<evidence type="ECO:0000256" key="2">
    <source>
        <dbReference type="SAM" id="Phobius"/>
    </source>
</evidence>
<sequence>MDYQLISLIAMGIAIAGVVVGYLDLKRRQHGVDAEADVKLKQAQEKAEKVLRQAQDKALEILERARMDTENRNEKLEIRLDRAEEKQVAEFKKAVGDAAPAILGRKIDEEFVRAKAEIGEYRKQKETEIALRAEELVRQVAKQALGKGLDMEKHKALIVAALEEAKSAHVL</sequence>
<accession>A0A0G1TL34</accession>
<keyword evidence="1" id="KW-0175">Coiled coil</keyword>